<dbReference type="GeneID" id="6496838"/>
<dbReference type="EMBL" id="CH902620">
    <property type="protein sequence ID" value="EDV32522.1"/>
    <property type="molecule type" value="Genomic_DNA"/>
</dbReference>
<dbReference type="SUPFAM" id="SSF53649">
    <property type="entry name" value="Alkaline phosphatase-like"/>
    <property type="match status" value="1"/>
</dbReference>
<keyword evidence="3" id="KW-1185">Reference proteome</keyword>
<dbReference type="STRING" id="7217.B3MKD8"/>
<evidence type="ECO:0000313" key="2">
    <source>
        <dbReference type="EMBL" id="EDV32522.1"/>
    </source>
</evidence>
<dbReference type="FunFam" id="3.40.720.10:FF:000017">
    <property type="entry name" value="Predicted protein"/>
    <property type="match status" value="1"/>
</dbReference>
<dbReference type="InterPro" id="IPR004245">
    <property type="entry name" value="DUF229"/>
</dbReference>
<dbReference type="GO" id="GO:0005615">
    <property type="term" value="C:extracellular space"/>
    <property type="evidence" value="ECO:0007669"/>
    <property type="project" value="TreeGrafter"/>
</dbReference>
<dbReference type="Gene3D" id="3.40.720.10">
    <property type="entry name" value="Alkaline Phosphatase, subunit A"/>
    <property type="match status" value="1"/>
</dbReference>
<organism evidence="2 3">
    <name type="scientific">Drosophila ananassae</name>
    <name type="common">Fruit fly</name>
    <dbReference type="NCBI Taxonomy" id="7217"/>
    <lineage>
        <taxon>Eukaryota</taxon>
        <taxon>Metazoa</taxon>
        <taxon>Ecdysozoa</taxon>
        <taxon>Arthropoda</taxon>
        <taxon>Hexapoda</taxon>
        <taxon>Insecta</taxon>
        <taxon>Pterygota</taxon>
        <taxon>Neoptera</taxon>
        <taxon>Endopterygota</taxon>
        <taxon>Diptera</taxon>
        <taxon>Brachycera</taxon>
        <taxon>Muscomorpha</taxon>
        <taxon>Ephydroidea</taxon>
        <taxon>Drosophilidae</taxon>
        <taxon>Drosophila</taxon>
        <taxon>Sophophora</taxon>
    </lineage>
</organism>
<keyword evidence="1" id="KW-0472">Membrane</keyword>
<dbReference type="CDD" id="cd16021">
    <property type="entry name" value="ALP_like"/>
    <property type="match status" value="1"/>
</dbReference>
<dbReference type="InterPro" id="IPR017850">
    <property type="entry name" value="Alkaline_phosphatase_core_sf"/>
</dbReference>
<dbReference type="PhylomeDB" id="B3MKD8"/>
<keyword evidence="1" id="KW-1133">Transmembrane helix</keyword>
<dbReference type="eggNOG" id="ENOG502QRYZ">
    <property type="taxonomic scope" value="Eukaryota"/>
</dbReference>
<proteinExistence type="predicted"/>
<dbReference type="HOGENOM" id="CLU_018076_2_1_1"/>
<dbReference type="Proteomes" id="UP000007801">
    <property type="component" value="Unassembled WGS sequence"/>
</dbReference>
<protein>
    <recommendedName>
        <fullName evidence="4">DUF229 domain-containing protein</fullName>
    </recommendedName>
</protein>
<dbReference type="InParanoid" id="B3MKD8"/>
<dbReference type="PANTHER" id="PTHR10974:SF1">
    <property type="entry name" value="FI08016P-RELATED"/>
    <property type="match status" value="1"/>
</dbReference>
<evidence type="ECO:0000313" key="3">
    <source>
        <dbReference type="Proteomes" id="UP000007801"/>
    </source>
</evidence>
<dbReference type="OMA" id="IAMDVMN"/>
<dbReference type="OrthoDB" id="6412187at2759"/>
<dbReference type="AlphaFoldDB" id="B3MKD8"/>
<feature type="transmembrane region" description="Helical" evidence="1">
    <location>
        <begin position="9"/>
        <end position="26"/>
    </location>
</feature>
<gene>
    <name evidence="2" type="primary">Dana\GF14010</name>
    <name evidence="2" type="synonym">dana_GLEANR_14771</name>
    <name evidence="2" type="ORF">GF14010</name>
</gene>
<name>B3MKD8_DROAN</name>
<dbReference type="PANTHER" id="PTHR10974">
    <property type="entry name" value="FI08016P-RELATED"/>
    <property type="match status" value="1"/>
</dbReference>
<keyword evidence="1" id="KW-0812">Transmembrane</keyword>
<evidence type="ECO:0000256" key="1">
    <source>
        <dbReference type="SAM" id="Phobius"/>
    </source>
</evidence>
<sequence>MVEQCFRKFGLIVILSALVFYLYIYGANETGTEIPKILEPFFVNTEGCRIIAMDVMNHQIEKFTNWEWKHPRFYLKCPKTTWFRTEMANGDWYLKLSRDIGEILKENKLTNDWQITCYWLNFKIRWRWHSKLTHRTRFYLEFPYVLKVPKGVKQLRLQCVETETNKTLYNDAHFFIQPPPEKLLRKAPPRLQFWDKIDERKTNMPPISVMILGMDSVSHLNFLRQMPKTAAYMRTNMSHVEFWGMNKIGVNTYPNLISLLTGLSTQEAYKLILKDKYMDRLPLIWKDFKKAGYNTSFGEDHARLSVFYFDQKGFENETTDHNLHDFMAELFLIRENSSLPLAYCVGERTFLDVLMEMTDRLLPHYQRYPFFSFYWWSNGLHEFFNAPRLMDDRFQRLLRSLDDSGVTNNTIIFFMSDHGLRWGKFRYTFQGMIEDSQPLLSVLYPKWMQNTFPQAIQNLHANAHSLVTTYDLHATLKHILDIDSLQDKSIRKMSEDLWELKGKKTPRAVSLFLPVPPWRSCNSSHIKRRFCLCHRQVSIPSTHRIAEQSAQFIVDSINKMLEEYAMCIPLQVDSILSAHVEVPERDFKKNYRIAGRHLNGRYRDRGPSVRTREYSDRDVIVRLKAKPMEAFFEGMTRKHGSAISLIGEIIRVGGGENNTNGCIANSKLEPFCHCGV</sequence>
<dbReference type="Pfam" id="PF02995">
    <property type="entry name" value="DUF229"/>
    <property type="match status" value="1"/>
</dbReference>
<evidence type="ECO:0008006" key="4">
    <source>
        <dbReference type="Google" id="ProtNLM"/>
    </source>
</evidence>
<accession>B3MKD8</accession>
<dbReference type="KEGG" id="dan:6496838"/>
<reference evidence="2 3" key="1">
    <citation type="journal article" date="2007" name="Nature">
        <title>Evolution of genes and genomes on the Drosophila phylogeny.</title>
        <authorList>
            <consortium name="Drosophila 12 Genomes Consortium"/>
            <person name="Clark A.G."/>
            <person name="Eisen M.B."/>
            <person name="Smith D.R."/>
            <person name="Bergman C.M."/>
            <person name="Oliver B."/>
            <person name="Markow T.A."/>
            <person name="Kaufman T.C."/>
            <person name="Kellis M."/>
            <person name="Gelbart W."/>
            <person name="Iyer V.N."/>
            <person name="Pollard D.A."/>
            <person name="Sackton T.B."/>
            <person name="Larracuente A.M."/>
            <person name="Singh N.D."/>
            <person name="Abad J.P."/>
            <person name="Abt D.N."/>
            <person name="Adryan B."/>
            <person name="Aguade M."/>
            <person name="Akashi H."/>
            <person name="Anderson W.W."/>
            <person name="Aquadro C.F."/>
            <person name="Ardell D.H."/>
            <person name="Arguello R."/>
            <person name="Artieri C.G."/>
            <person name="Barbash D.A."/>
            <person name="Barker D."/>
            <person name="Barsanti P."/>
            <person name="Batterham P."/>
            <person name="Batzoglou S."/>
            <person name="Begun D."/>
            <person name="Bhutkar A."/>
            <person name="Blanco E."/>
            <person name="Bosak S.A."/>
            <person name="Bradley R.K."/>
            <person name="Brand A.D."/>
            <person name="Brent M.R."/>
            <person name="Brooks A.N."/>
            <person name="Brown R.H."/>
            <person name="Butlin R.K."/>
            <person name="Caggese C."/>
            <person name="Calvi B.R."/>
            <person name="Bernardo de Carvalho A."/>
            <person name="Caspi A."/>
            <person name="Castrezana S."/>
            <person name="Celniker S.E."/>
            <person name="Chang J.L."/>
            <person name="Chapple C."/>
            <person name="Chatterji S."/>
            <person name="Chinwalla A."/>
            <person name="Civetta A."/>
            <person name="Clifton S.W."/>
            <person name="Comeron J.M."/>
            <person name="Costello J.C."/>
            <person name="Coyne J.A."/>
            <person name="Daub J."/>
            <person name="David R.G."/>
            <person name="Delcher A.L."/>
            <person name="Delehaunty K."/>
            <person name="Do C.B."/>
            <person name="Ebling H."/>
            <person name="Edwards K."/>
            <person name="Eickbush T."/>
            <person name="Evans J.D."/>
            <person name="Filipski A."/>
            <person name="Findeiss S."/>
            <person name="Freyhult E."/>
            <person name="Fulton L."/>
            <person name="Fulton R."/>
            <person name="Garcia A.C."/>
            <person name="Gardiner A."/>
            <person name="Garfield D.A."/>
            <person name="Garvin B.E."/>
            <person name="Gibson G."/>
            <person name="Gilbert D."/>
            <person name="Gnerre S."/>
            <person name="Godfrey J."/>
            <person name="Good R."/>
            <person name="Gotea V."/>
            <person name="Gravely B."/>
            <person name="Greenberg A.J."/>
            <person name="Griffiths-Jones S."/>
            <person name="Gross S."/>
            <person name="Guigo R."/>
            <person name="Gustafson E.A."/>
            <person name="Haerty W."/>
            <person name="Hahn M.W."/>
            <person name="Halligan D.L."/>
            <person name="Halpern A.L."/>
            <person name="Halter G.M."/>
            <person name="Han M.V."/>
            <person name="Heger A."/>
            <person name="Hillier L."/>
            <person name="Hinrichs A.S."/>
            <person name="Holmes I."/>
            <person name="Hoskins R.A."/>
            <person name="Hubisz M.J."/>
            <person name="Hultmark D."/>
            <person name="Huntley M.A."/>
            <person name="Jaffe D.B."/>
            <person name="Jagadeeshan S."/>
            <person name="Jeck W.R."/>
            <person name="Johnson J."/>
            <person name="Jones C.D."/>
            <person name="Jordan W.C."/>
            <person name="Karpen G.H."/>
            <person name="Kataoka E."/>
            <person name="Keightley P.D."/>
            <person name="Kheradpour P."/>
            <person name="Kirkness E.F."/>
            <person name="Koerich L.B."/>
            <person name="Kristiansen K."/>
            <person name="Kudrna D."/>
            <person name="Kulathinal R.J."/>
            <person name="Kumar S."/>
            <person name="Kwok R."/>
            <person name="Lander E."/>
            <person name="Langley C.H."/>
            <person name="Lapoint R."/>
            <person name="Lazzaro B.P."/>
            <person name="Lee S.J."/>
            <person name="Levesque L."/>
            <person name="Li R."/>
            <person name="Lin C.F."/>
            <person name="Lin M.F."/>
            <person name="Lindblad-Toh K."/>
            <person name="Llopart A."/>
            <person name="Long M."/>
            <person name="Low L."/>
            <person name="Lozovsky E."/>
            <person name="Lu J."/>
            <person name="Luo M."/>
            <person name="Machado C.A."/>
            <person name="Makalowski W."/>
            <person name="Marzo M."/>
            <person name="Matsuda M."/>
            <person name="Matzkin L."/>
            <person name="McAllister B."/>
            <person name="McBride C.S."/>
            <person name="McKernan B."/>
            <person name="McKernan K."/>
            <person name="Mendez-Lago M."/>
            <person name="Minx P."/>
            <person name="Mollenhauer M.U."/>
            <person name="Montooth K."/>
            <person name="Mount S.M."/>
            <person name="Mu X."/>
            <person name="Myers E."/>
            <person name="Negre B."/>
            <person name="Newfeld S."/>
            <person name="Nielsen R."/>
            <person name="Noor M.A."/>
            <person name="O'Grady P."/>
            <person name="Pachter L."/>
            <person name="Papaceit M."/>
            <person name="Parisi M.J."/>
            <person name="Parisi M."/>
            <person name="Parts L."/>
            <person name="Pedersen J.S."/>
            <person name="Pesole G."/>
            <person name="Phillippy A.M."/>
            <person name="Ponting C.P."/>
            <person name="Pop M."/>
            <person name="Porcelli D."/>
            <person name="Powell J.R."/>
            <person name="Prohaska S."/>
            <person name="Pruitt K."/>
            <person name="Puig M."/>
            <person name="Quesneville H."/>
            <person name="Ram K.R."/>
            <person name="Rand D."/>
            <person name="Rasmussen M.D."/>
            <person name="Reed L.K."/>
            <person name="Reenan R."/>
            <person name="Reily A."/>
            <person name="Remington K.A."/>
            <person name="Rieger T.T."/>
            <person name="Ritchie M.G."/>
            <person name="Robin C."/>
            <person name="Rogers Y.H."/>
            <person name="Rohde C."/>
            <person name="Rozas J."/>
            <person name="Rubenfield M.J."/>
            <person name="Ruiz A."/>
            <person name="Russo S."/>
            <person name="Salzberg S.L."/>
            <person name="Sanchez-Gracia A."/>
            <person name="Saranga D.J."/>
            <person name="Sato H."/>
            <person name="Schaeffer S.W."/>
            <person name="Schatz M.C."/>
            <person name="Schlenke T."/>
            <person name="Schwartz R."/>
            <person name="Segarra C."/>
            <person name="Singh R.S."/>
            <person name="Sirot L."/>
            <person name="Sirota M."/>
            <person name="Sisneros N.B."/>
            <person name="Smith C.D."/>
            <person name="Smith T.F."/>
            <person name="Spieth J."/>
            <person name="Stage D.E."/>
            <person name="Stark A."/>
            <person name="Stephan W."/>
            <person name="Strausberg R.L."/>
            <person name="Strempel S."/>
            <person name="Sturgill D."/>
            <person name="Sutton G."/>
            <person name="Sutton G.G."/>
            <person name="Tao W."/>
            <person name="Teichmann S."/>
            <person name="Tobari Y.N."/>
            <person name="Tomimura Y."/>
            <person name="Tsolas J.M."/>
            <person name="Valente V.L."/>
            <person name="Venter E."/>
            <person name="Venter J.C."/>
            <person name="Vicario S."/>
            <person name="Vieira F.G."/>
            <person name="Vilella A.J."/>
            <person name="Villasante A."/>
            <person name="Walenz B."/>
            <person name="Wang J."/>
            <person name="Wasserman M."/>
            <person name="Watts T."/>
            <person name="Wilson D."/>
            <person name="Wilson R.K."/>
            <person name="Wing R.A."/>
            <person name="Wolfner M.F."/>
            <person name="Wong A."/>
            <person name="Wong G.K."/>
            <person name="Wu C.I."/>
            <person name="Wu G."/>
            <person name="Yamamoto D."/>
            <person name="Yang H.P."/>
            <person name="Yang S.P."/>
            <person name="Yorke J.A."/>
            <person name="Yoshida K."/>
            <person name="Zdobnov E."/>
            <person name="Zhang P."/>
            <person name="Zhang Y."/>
            <person name="Zimin A.V."/>
            <person name="Baldwin J."/>
            <person name="Abdouelleil A."/>
            <person name="Abdulkadir J."/>
            <person name="Abebe A."/>
            <person name="Abera B."/>
            <person name="Abreu J."/>
            <person name="Acer S.C."/>
            <person name="Aftuck L."/>
            <person name="Alexander A."/>
            <person name="An P."/>
            <person name="Anderson E."/>
            <person name="Anderson S."/>
            <person name="Arachi H."/>
            <person name="Azer M."/>
            <person name="Bachantsang P."/>
            <person name="Barry A."/>
            <person name="Bayul T."/>
            <person name="Berlin A."/>
            <person name="Bessette D."/>
            <person name="Bloom T."/>
            <person name="Blye J."/>
            <person name="Boguslavskiy L."/>
            <person name="Bonnet C."/>
            <person name="Boukhgalter B."/>
            <person name="Bourzgui I."/>
            <person name="Brown A."/>
            <person name="Cahill P."/>
            <person name="Channer S."/>
            <person name="Cheshatsang Y."/>
            <person name="Chuda L."/>
            <person name="Citroen M."/>
            <person name="Collymore A."/>
            <person name="Cooke P."/>
            <person name="Costello M."/>
            <person name="D'Aco K."/>
            <person name="Daza R."/>
            <person name="De Haan G."/>
            <person name="DeGray S."/>
            <person name="DeMaso C."/>
            <person name="Dhargay N."/>
            <person name="Dooley K."/>
            <person name="Dooley E."/>
            <person name="Doricent M."/>
            <person name="Dorje P."/>
            <person name="Dorjee K."/>
            <person name="Dupes A."/>
            <person name="Elong R."/>
            <person name="Falk J."/>
            <person name="Farina A."/>
            <person name="Faro S."/>
            <person name="Ferguson D."/>
            <person name="Fisher S."/>
            <person name="Foley C.D."/>
            <person name="Franke A."/>
            <person name="Friedrich D."/>
            <person name="Gadbois L."/>
            <person name="Gearin G."/>
            <person name="Gearin C.R."/>
            <person name="Giannoukos G."/>
            <person name="Goode T."/>
            <person name="Graham J."/>
            <person name="Grandbois E."/>
            <person name="Grewal S."/>
            <person name="Gyaltsen K."/>
            <person name="Hafez N."/>
            <person name="Hagos B."/>
            <person name="Hall J."/>
            <person name="Henson C."/>
            <person name="Hollinger A."/>
            <person name="Honan T."/>
            <person name="Huard M.D."/>
            <person name="Hughes L."/>
            <person name="Hurhula B."/>
            <person name="Husby M.E."/>
            <person name="Kamat A."/>
            <person name="Kanga B."/>
            <person name="Kashin S."/>
            <person name="Khazanovich D."/>
            <person name="Kisner P."/>
            <person name="Lance K."/>
            <person name="Lara M."/>
            <person name="Lee W."/>
            <person name="Lennon N."/>
            <person name="Letendre F."/>
            <person name="LeVine R."/>
            <person name="Lipovsky A."/>
            <person name="Liu X."/>
            <person name="Liu J."/>
            <person name="Liu S."/>
            <person name="Lokyitsang T."/>
            <person name="Lokyitsang Y."/>
            <person name="Lubonja R."/>
            <person name="Lui A."/>
            <person name="MacDonald P."/>
            <person name="Magnisalis V."/>
            <person name="Maru K."/>
            <person name="Matthews C."/>
            <person name="McCusker W."/>
            <person name="McDonough S."/>
            <person name="Mehta T."/>
            <person name="Meldrim J."/>
            <person name="Meneus L."/>
            <person name="Mihai O."/>
            <person name="Mihalev A."/>
            <person name="Mihova T."/>
            <person name="Mittelman R."/>
            <person name="Mlenga V."/>
            <person name="Montmayeur A."/>
            <person name="Mulrain L."/>
            <person name="Navidi A."/>
            <person name="Naylor J."/>
            <person name="Negash T."/>
            <person name="Nguyen T."/>
            <person name="Nguyen N."/>
            <person name="Nicol R."/>
            <person name="Norbu C."/>
            <person name="Norbu N."/>
            <person name="Novod N."/>
            <person name="O'Neill B."/>
            <person name="Osman S."/>
            <person name="Markiewicz E."/>
            <person name="Oyono O.L."/>
            <person name="Patti C."/>
            <person name="Phunkhang P."/>
            <person name="Pierre F."/>
            <person name="Priest M."/>
            <person name="Raghuraman S."/>
            <person name="Rege F."/>
            <person name="Reyes R."/>
            <person name="Rise C."/>
            <person name="Rogov P."/>
            <person name="Ross K."/>
            <person name="Ryan E."/>
            <person name="Settipalli S."/>
            <person name="Shea T."/>
            <person name="Sherpa N."/>
            <person name="Shi L."/>
            <person name="Shih D."/>
            <person name="Sparrow T."/>
            <person name="Spaulding J."/>
            <person name="Stalker J."/>
            <person name="Stange-Thomann N."/>
            <person name="Stavropoulos S."/>
            <person name="Stone C."/>
            <person name="Strader C."/>
            <person name="Tesfaye S."/>
            <person name="Thomson T."/>
            <person name="Thoulutsang Y."/>
            <person name="Thoulutsang D."/>
            <person name="Topham K."/>
            <person name="Topping I."/>
            <person name="Tsamla T."/>
            <person name="Vassiliev H."/>
            <person name="Vo A."/>
            <person name="Wangchuk T."/>
            <person name="Wangdi T."/>
            <person name="Weiand M."/>
            <person name="Wilkinson J."/>
            <person name="Wilson A."/>
            <person name="Yadav S."/>
            <person name="Young G."/>
            <person name="Yu Q."/>
            <person name="Zembek L."/>
            <person name="Zhong D."/>
            <person name="Zimmer A."/>
            <person name="Zwirko Z."/>
            <person name="Jaffe D.B."/>
            <person name="Alvarez P."/>
            <person name="Brockman W."/>
            <person name="Butler J."/>
            <person name="Chin C."/>
            <person name="Gnerre S."/>
            <person name="Grabherr M."/>
            <person name="Kleber M."/>
            <person name="Mauceli E."/>
            <person name="MacCallum I."/>
        </authorList>
    </citation>
    <scope>NUCLEOTIDE SEQUENCE [LARGE SCALE GENOMIC DNA]</scope>
    <source>
        <strain evidence="3">Tucson 14024-0371.13</strain>
    </source>
</reference>